<comment type="subunit">
    <text evidence="13">Interacts with the Sec translocase complex via SecD. Specifically interacts with transmembrane segments of nascent integral membrane proteins during membrane integration.</text>
</comment>
<keyword evidence="6 13" id="KW-0812">Transmembrane</keyword>
<keyword evidence="8 13" id="KW-1133">Transmembrane helix</keyword>
<evidence type="ECO:0000313" key="18">
    <source>
        <dbReference type="Proteomes" id="UP000468650"/>
    </source>
</evidence>
<gene>
    <name evidence="13 17" type="primary">yidC</name>
    <name evidence="17" type="ORF">F8C67_09415</name>
</gene>
<keyword evidence="7 13" id="KW-0653">Protein transport</keyword>
<evidence type="ECO:0000256" key="8">
    <source>
        <dbReference type="ARBA" id="ARBA00022989"/>
    </source>
</evidence>
<keyword evidence="4 13" id="KW-0813">Transport</keyword>
<dbReference type="GO" id="GO:0015031">
    <property type="term" value="P:protein transport"/>
    <property type="evidence" value="ECO:0007669"/>
    <property type="project" value="UniProtKB-KW"/>
</dbReference>
<dbReference type="GO" id="GO:0032977">
    <property type="term" value="F:membrane insertase activity"/>
    <property type="evidence" value="ECO:0007669"/>
    <property type="project" value="InterPro"/>
</dbReference>
<dbReference type="NCBIfam" id="TIGR03592">
    <property type="entry name" value="yidC_oxa1_cterm"/>
    <property type="match status" value="1"/>
</dbReference>
<evidence type="ECO:0000256" key="3">
    <source>
        <dbReference type="ARBA" id="ARBA00015325"/>
    </source>
</evidence>
<accession>A0A6N6RH23</accession>
<keyword evidence="10 13" id="KW-0143">Chaperone</keyword>
<dbReference type="InterPro" id="IPR019998">
    <property type="entry name" value="Membr_insert_YidC"/>
</dbReference>
<dbReference type="InterPro" id="IPR047196">
    <property type="entry name" value="YidC_ALB_C"/>
</dbReference>
<evidence type="ECO:0000313" key="17">
    <source>
        <dbReference type="EMBL" id="KAB2809765.1"/>
    </source>
</evidence>
<protein>
    <recommendedName>
        <fullName evidence="3 13">Membrane protein insertase YidC</fullName>
    </recommendedName>
    <alternativeName>
        <fullName evidence="12 13">Foldase YidC</fullName>
    </alternativeName>
    <alternativeName>
        <fullName evidence="11 13">Membrane integrase YidC</fullName>
    </alternativeName>
    <alternativeName>
        <fullName evidence="13">Membrane protein YidC</fullName>
    </alternativeName>
</protein>
<reference evidence="17 18" key="1">
    <citation type="submission" date="2019-09" db="EMBL/GenBank/DDBJ databases">
        <title>Genomes of family Cryomorphaceae.</title>
        <authorList>
            <person name="Bowman J.P."/>
        </authorList>
    </citation>
    <scope>NUCLEOTIDE SEQUENCE [LARGE SCALE GENOMIC DNA]</scope>
    <source>
        <strain evidence="17 18">LMG 25704</strain>
    </source>
</reference>
<evidence type="ECO:0000256" key="14">
    <source>
        <dbReference type="SAM" id="MobiDB-lite"/>
    </source>
</evidence>
<evidence type="ECO:0000256" key="9">
    <source>
        <dbReference type="ARBA" id="ARBA00023136"/>
    </source>
</evidence>
<proteinExistence type="inferred from homology"/>
<feature type="transmembrane region" description="Helical" evidence="13">
    <location>
        <begin position="502"/>
        <end position="527"/>
    </location>
</feature>
<dbReference type="InterPro" id="IPR038221">
    <property type="entry name" value="YidC_periplasmic_sf"/>
</dbReference>
<dbReference type="Pfam" id="PF02096">
    <property type="entry name" value="60KD_IMP"/>
    <property type="match status" value="1"/>
</dbReference>
<dbReference type="PRINTS" id="PR00701">
    <property type="entry name" value="60KDINNERMP"/>
</dbReference>
<dbReference type="PANTHER" id="PTHR12428:SF65">
    <property type="entry name" value="CYTOCHROME C OXIDASE ASSEMBLY PROTEIN COX18, MITOCHONDRIAL"/>
    <property type="match status" value="1"/>
</dbReference>
<evidence type="ECO:0000256" key="7">
    <source>
        <dbReference type="ARBA" id="ARBA00022927"/>
    </source>
</evidence>
<evidence type="ECO:0000256" key="2">
    <source>
        <dbReference type="ARBA" id="ARBA00010527"/>
    </source>
</evidence>
<dbReference type="Pfam" id="PF14849">
    <property type="entry name" value="YidC_periplas"/>
    <property type="match status" value="1"/>
</dbReference>
<keyword evidence="9 13" id="KW-0472">Membrane</keyword>
<organism evidence="17 18">
    <name type="scientific">Phaeocystidibacter luteus</name>
    <dbReference type="NCBI Taxonomy" id="911197"/>
    <lineage>
        <taxon>Bacteria</taxon>
        <taxon>Pseudomonadati</taxon>
        <taxon>Bacteroidota</taxon>
        <taxon>Flavobacteriia</taxon>
        <taxon>Flavobacteriales</taxon>
        <taxon>Phaeocystidibacteraceae</taxon>
        <taxon>Phaeocystidibacter</taxon>
    </lineage>
</organism>
<keyword evidence="5 13" id="KW-1003">Cell membrane</keyword>
<comment type="caution">
    <text evidence="13">Lacks conserved residue(s) required for the propagation of feature annotation.</text>
</comment>
<evidence type="ECO:0000259" key="16">
    <source>
        <dbReference type="Pfam" id="PF14849"/>
    </source>
</evidence>
<evidence type="ECO:0000259" key="15">
    <source>
        <dbReference type="Pfam" id="PF02096"/>
    </source>
</evidence>
<name>A0A6N6RH23_9FLAO</name>
<dbReference type="Proteomes" id="UP000468650">
    <property type="component" value="Unassembled WGS sequence"/>
</dbReference>
<dbReference type="CDD" id="cd19961">
    <property type="entry name" value="EcYidC-like_peri"/>
    <property type="match status" value="1"/>
</dbReference>
<dbReference type="CDD" id="cd20070">
    <property type="entry name" value="5TM_YidC_Alb3"/>
    <property type="match status" value="1"/>
</dbReference>
<dbReference type="OrthoDB" id="9780552at2"/>
<evidence type="ECO:0000256" key="1">
    <source>
        <dbReference type="ARBA" id="ARBA00004429"/>
    </source>
</evidence>
<comment type="function">
    <text evidence="13">Required for the insertion and/or proper folding and/or complex formation of integral membrane proteins into the membrane. Involved in integration of membrane proteins that insert both dependently and independently of the Sec translocase complex, as well as at least some lipoproteins. Aids folding of multispanning membrane proteins.</text>
</comment>
<evidence type="ECO:0000256" key="11">
    <source>
        <dbReference type="ARBA" id="ARBA00033245"/>
    </source>
</evidence>
<comment type="similarity">
    <text evidence="2 13">Belongs to the OXA1/ALB3/YidC family. Type 1 subfamily.</text>
</comment>
<dbReference type="NCBIfam" id="NF002356">
    <property type="entry name" value="PRK01318.2-3"/>
    <property type="match status" value="1"/>
</dbReference>
<dbReference type="AlphaFoldDB" id="A0A6N6RH23"/>
<dbReference type="InterPro" id="IPR028053">
    <property type="entry name" value="Membr_insert_YidC_N"/>
</dbReference>
<feature type="domain" description="Membrane insertase YidC N-terminal" evidence="16">
    <location>
        <begin position="81"/>
        <end position="327"/>
    </location>
</feature>
<sequence>MENKSGFDRMQFIGLLLIGAVFFWFSYSSSSDSEQPQETPTEQVSDSTRVVNQPAASDTNAVVVAGGDSTEKVVQVEEFYTIENDLIKMEISNLGAQITQVQLKEYQTWDSTELYLVNEGNQKLSFELGDWSTKEVFFEISERTATSLALSATGPNGPFTVRWALTPGEYQTEFSVKGQSAGRNPLVLNWEQSTIKHEKSRTLENQKTQISYWEIEDGEREDLSETTADSESASNIRWVAHQEQFFSTIITAQGRFDSASMASFAFDGGPYIKDLKSRIFIQEVDGNFGVNMNMYLGPNKYDILKQYNLGYDKIIDFGWGIFGWISRGVVVKVFNWLDSYGLNYGLIIFLMAFGIKFILSPLTFSSYRSMAKMRVLKPEIDELNEKYKDEDPMKKQQAMMDLYRKAGVNPLGGCIPQLVQLPILFAMFRFFPASIELRQESFWWATDLSTYDVIARLPFEIPFYGDHVSLFTILMAISTFMYSYMNQQMTGSQNSQMPALKYIVYIMPFMLLFFFNSYPAALSYYYLISNLLTFGQQFAIRRFIDEDALHAKLQENKTKPKKESKFQKRLNKAMEDQKDQPGTNRRVRRMNK</sequence>
<dbReference type="Gene3D" id="2.70.98.90">
    <property type="match status" value="1"/>
</dbReference>
<evidence type="ECO:0000256" key="4">
    <source>
        <dbReference type="ARBA" id="ARBA00022448"/>
    </source>
</evidence>
<evidence type="ECO:0000256" key="10">
    <source>
        <dbReference type="ARBA" id="ARBA00023186"/>
    </source>
</evidence>
<dbReference type="HAMAP" id="MF_01810">
    <property type="entry name" value="YidC_type1"/>
    <property type="match status" value="1"/>
</dbReference>
<dbReference type="InterPro" id="IPR001708">
    <property type="entry name" value="YidC/ALB3/OXA1/COX18"/>
</dbReference>
<dbReference type="GO" id="GO:0051205">
    <property type="term" value="P:protein insertion into membrane"/>
    <property type="evidence" value="ECO:0007669"/>
    <property type="project" value="TreeGrafter"/>
</dbReference>
<dbReference type="EMBL" id="WBVO01000007">
    <property type="protein sequence ID" value="KAB2809765.1"/>
    <property type="molecule type" value="Genomic_DNA"/>
</dbReference>
<comment type="subcellular location">
    <subcellularLocation>
        <location evidence="1">Cell inner membrane</location>
        <topology evidence="1">Multi-pass membrane protein</topology>
    </subcellularLocation>
    <subcellularLocation>
        <location evidence="13">Cell membrane</location>
        <topology evidence="13">Multi-pass membrane protein</topology>
    </subcellularLocation>
</comment>
<feature type="transmembrane region" description="Helical" evidence="13">
    <location>
        <begin position="342"/>
        <end position="364"/>
    </location>
</feature>
<evidence type="ECO:0000256" key="12">
    <source>
        <dbReference type="ARBA" id="ARBA00033342"/>
    </source>
</evidence>
<keyword evidence="18" id="KW-1185">Reference proteome</keyword>
<dbReference type="GO" id="GO:0005886">
    <property type="term" value="C:plasma membrane"/>
    <property type="evidence" value="ECO:0007669"/>
    <property type="project" value="UniProtKB-SubCell"/>
</dbReference>
<evidence type="ECO:0000256" key="6">
    <source>
        <dbReference type="ARBA" id="ARBA00022692"/>
    </source>
</evidence>
<dbReference type="RefSeq" id="WP_151667588.1">
    <property type="nucleotide sequence ID" value="NZ_WBVO01000007.1"/>
</dbReference>
<evidence type="ECO:0000256" key="13">
    <source>
        <dbReference type="HAMAP-Rule" id="MF_01810"/>
    </source>
</evidence>
<feature type="region of interest" description="Disordered" evidence="14">
    <location>
        <begin position="556"/>
        <end position="592"/>
    </location>
</feature>
<feature type="transmembrane region" description="Helical" evidence="13">
    <location>
        <begin position="463"/>
        <end position="482"/>
    </location>
</feature>
<feature type="domain" description="Membrane insertase YidC/Oxa/ALB C-terminal" evidence="15">
    <location>
        <begin position="344"/>
        <end position="542"/>
    </location>
</feature>
<feature type="compositionally biased region" description="Basic and acidic residues" evidence="14">
    <location>
        <begin position="556"/>
        <end position="579"/>
    </location>
</feature>
<dbReference type="PANTHER" id="PTHR12428">
    <property type="entry name" value="OXA1"/>
    <property type="match status" value="1"/>
</dbReference>
<dbReference type="InterPro" id="IPR028055">
    <property type="entry name" value="YidC/Oxa/ALB_C"/>
</dbReference>
<comment type="caution">
    <text evidence="17">The sequence shown here is derived from an EMBL/GenBank/DDBJ whole genome shotgun (WGS) entry which is preliminary data.</text>
</comment>
<evidence type="ECO:0000256" key="5">
    <source>
        <dbReference type="ARBA" id="ARBA00022475"/>
    </source>
</evidence>
<dbReference type="NCBIfam" id="TIGR03593">
    <property type="entry name" value="yidC_nterm"/>
    <property type="match status" value="1"/>
</dbReference>